<evidence type="ECO:0000256" key="1">
    <source>
        <dbReference type="SAM" id="MobiDB-lite"/>
    </source>
</evidence>
<organism evidence="2 3">
    <name type="scientific">Dreissena polymorpha</name>
    <name type="common">Zebra mussel</name>
    <name type="synonym">Mytilus polymorpha</name>
    <dbReference type="NCBI Taxonomy" id="45954"/>
    <lineage>
        <taxon>Eukaryota</taxon>
        <taxon>Metazoa</taxon>
        <taxon>Spiralia</taxon>
        <taxon>Lophotrochozoa</taxon>
        <taxon>Mollusca</taxon>
        <taxon>Bivalvia</taxon>
        <taxon>Autobranchia</taxon>
        <taxon>Heteroconchia</taxon>
        <taxon>Euheterodonta</taxon>
        <taxon>Imparidentia</taxon>
        <taxon>Neoheterodontei</taxon>
        <taxon>Myida</taxon>
        <taxon>Dreissenoidea</taxon>
        <taxon>Dreissenidae</taxon>
        <taxon>Dreissena</taxon>
    </lineage>
</organism>
<protein>
    <submittedName>
        <fullName evidence="2">Uncharacterized protein</fullName>
    </submittedName>
</protein>
<reference evidence="2" key="2">
    <citation type="submission" date="2020-11" db="EMBL/GenBank/DDBJ databases">
        <authorList>
            <person name="McCartney M.A."/>
            <person name="Auch B."/>
            <person name="Kono T."/>
            <person name="Mallez S."/>
            <person name="Becker A."/>
            <person name="Gohl D.M."/>
            <person name="Silverstein K.A.T."/>
            <person name="Koren S."/>
            <person name="Bechman K.B."/>
            <person name="Herman A."/>
            <person name="Abrahante J.E."/>
            <person name="Garbe J."/>
        </authorList>
    </citation>
    <scope>NUCLEOTIDE SEQUENCE</scope>
    <source>
        <strain evidence="2">Duluth1</strain>
        <tissue evidence="2">Whole animal</tissue>
    </source>
</reference>
<reference evidence="2" key="1">
    <citation type="journal article" date="2019" name="bioRxiv">
        <title>The Genome of the Zebra Mussel, Dreissena polymorpha: A Resource for Invasive Species Research.</title>
        <authorList>
            <person name="McCartney M.A."/>
            <person name="Auch B."/>
            <person name="Kono T."/>
            <person name="Mallez S."/>
            <person name="Zhang Y."/>
            <person name="Obille A."/>
            <person name="Becker A."/>
            <person name="Abrahante J.E."/>
            <person name="Garbe J."/>
            <person name="Badalamenti J.P."/>
            <person name="Herman A."/>
            <person name="Mangelson H."/>
            <person name="Liachko I."/>
            <person name="Sullivan S."/>
            <person name="Sone E.D."/>
            <person name="Koren S."/>
            <person name="Silverstein K.A.T."/>
            <person name="Beckman K.B."/>
            <person name="Gohl D.M."/>
        </authorList>
    </citation>
    <scope>NUCLEOTIDE SEQUENCE</scope>
    <source>
        <strain evidence="2">Duluth1</strain>
        <tissue evidence="2">Whole animal</tissue>
    </source>
</reference>
<evidence type="ECO:0000313" key="3">
    <source>
        <dbReference type="Proteomes" id="UP000828390"/>
    </source>
</evidence>
<keyword evidence="3" id="KW-1185">Reference proteome</keyword>
<sequence length="148" mass="16653">MMYGLLDKVPCTSLPAQGEQEWENSTLGMSKYLSLADHLDLLRDKVPCTSLPAQGEQEWENSTLGMSKYLSLADHLDLLRGPSVLELSSDNNLVDGPTDRPTYRPTDRPTDMSKAIYPLFFEGGHNKSSCYQPVLRREEDNDNERGMV</sequence>
<dbReference type="EMBL" id="JAIWYP010000001">
    <property type="protein sequence ID" value="KAH3888669.1"/>
    <property type="molecule type" value="Genomic_DNA"/>
</dbReference>
<dbReference type="Proteomes" id="UP000828390">
    <property type="component" value="Unassembled WGS sequence"/>
</dbReference>
<comment type="caution">
    <text evidence="2">The sequence shown here is derived from an EMBL/GenBank/DDBJ whole genome shotgun (WGS) entry which is preliminary data.</text>
</comment>
<evidence type="ECO:0000313" key="2">
    <source>
        <dbReference type="EMBL" id="KAH3888669.1"/>
    </source>
</evidence>
<feature type="compositionally biased region" description="Basic and acidic residues" evidence="1">
    <location>
        <begin position="97"/>
        <end position="109"/>
    </location>
</feature>
<name>A0A9D4N7H4_DREPO</name>
<gene>
    <name evidence="2" type="ORF">DPMN_012708</name>
</gene>
<dbReference type="AlphaFoldDB" id="A0A9D4N7H4"/>
<accession>A0A9D4N7H4</accession>
<proteinExistence type="predicted"/>
<feature type="region of interest" description="Disordered" evidence="1">
    <location>
        <begin position="90"/>
        <end position="109"/>
    </location>
</feature>